<dbReference type="PANTHER" id="PTHR48098">
    <property type="entry name" value="ENTEROCHELIN ESTERASE-RELATED"/>
    <property type="match status" value="1"/>
</dbReference>
<accession>A0A0G4GD14</accession>
<dbReference type="InterPro" id="IPR000801">
    <property type="entry name" value="Esterase-like"/>
</dbReference>
<dbReference type="Pfam" id="PF00756">
    <property type="entry name" value="Esterase"/>
    <property type="match status" value="1"/>
</dbReference>
<protein>
    <recommendedName>
        <fullName evidence="2">Esterase</fullName>
    </recommendedName>
</protein>
<evidence type="ECO:0008006" key="2">
    <source>
        <dbReference type="Google" id="ProtNLM"/>
    </source>
</evidence>
<reference evidence="1" key="1">
    <citation type="submission" date="2014-11" db="EMBL/GenBank/DDBJ databases">
        <authorList>
            <person name="Otto D Thomas"/>
            <person name="Naeem Raeece"/>
        </authorList>
    </citation>
    <scope>NUCLEOTIDE SEQUENCE</scope>
</reference>
<gene>
    <name evidence="1" type="ORF">Cvel_21272</name>
</gene>
<evidence type="ECO:0000313" key="1">
    <source>
        <dbReference type="EMBL" id="CEM26857.1"/>
    </source>
</evidence>
<organism evidence="1">
    <name type="scientific">Chromera velia CCMP2878</name>
    <dbReference type="NCBI Taxonomy" id="1169474"/>
    <lineage>
        <taxon>Eukaryota</taxon>
        <taxon>Sar</taxon>
        <taxon>Alveolata</taxon>
        <taxon>Colpodellida</taxon>
        <taxon>Chromeraceae</taxon>
        <taxon>Chromera</taxon>
    </lineage>
</organism>
<dbReference type="VEuPathDB" id="CryptoDB:Cvel_21272"/>
<dbReference type="SUPFAM" id="SSF53474">
    <property type="entry name" value="alpha/beta-Hydrolases"/>
    <property type="match status" value="1"/>
</dbReference>
<dbReference type="EMBL" id="CDMZ01001080">
    <property type="protein sequence ID" value="CEM26857.1"/>
    <property type="molecule type" value="Genomic_DNA"/>
</dbReference>
<sequence length="268" mass="30980">MSFLLDYLNPFASFSTRGQLLHEKTKSGLCFCVYLPENYSAEKKYPVLYHLHGAGEPYFCMKREVLWTAEKMEDAGKEMIIVAPWDSTRFSMWVNGKSTQVHSLFFEELVPQIESVYSVVKHSSHRWIQGFSMGGFGAAVYGFKHPGFFSKIVLWDAALHNWETLTASRNFIAQGQFEHDEEKFREWDPWEAAREVKEKGLISGLPLLMFSGSMTATRDFAQRFDQHLTDLRAEHTYVKTDIPHTLKQFVMGHGQMVVEFLTKDIELN</sequence>
<dbReference type="InterPro" id="IPR050583">
    <property type="entry name" value="Mycobacterial_A85_antigen"/>
</dbReference>
<dbReference type="Gene3D" id="3.40.50.1820">
    <property type="entry name" value="alpha/beta hydrolase"/>
    <property type="match status" value="1"/>
</dbReference>
<dbReference type="GO" id="GO:0016747">
    <property type="term" value="F:acyltransferase activity, transferring groups other than amino-acyl groups"/>
    <property type="evidence" value="ECO:0007669"/>
    <property type="project" value="TreeGrafter"/>
</dbReference>
<proteinExistence type="predicted"/>
<dbReference type="AlphaFoldDB" id="A0A0G4GD14"/>
<dbReference type="InterPro" id="IPR029058">
    <property type="entry name" value="AB_hydrolase_fold"/>
</dbReference>
<name>A0A0G4GD14_9ALVE</name>
<dbReference type="PANTHER" id="PTHR48098:SF1">
    <property type="entry name" value="DIACYLGLYCEROL ACYLTRANSFERASE_MYCOLYLTRANSFERASE AG85A"/>
    <property type="match status" value="1"/>
</dbReference>